<evidence type="ECO:0000313" key="10">
    <source>
        <dbReference type="EMBL" id="MEI5611722.1"/>
    </source>
</evidence>
<dbReference type="Proteomes" id="UP001365781">
    <property type="component" value="Unassembled WGS sequence"/>
</dbReference>
<feature type="transmembrane region" description="Helical" evidence="8">
    <location>
        <begin position="47"/>
        <end position="69"/>
    </location>
</feature>
<feature type="transmembrane region" description="Helical" evidence="8">
    <location>
        <begin position="168"/>
        <end position="190"/>
    </location>
</feature>
<feature type="transmembrane region" description="Helical" evidence="8">
    <location>
        <begin position="12"/>
        <end position="35"/>
    </location>
</feature>
<evidence type="ECO:0000256" key="3">
    <source>
        <dbReference type="ARBA" id="ARBA00022475"/>
    </source>
</evidence>
<evidence type="ECO:0000256" key="4">
    <source>
        <dbReference type="ARBA" id="ARBA00022692"/>
    </source>
</evidence>
<dbReference type="InterPro" id="IPR050171">
    <property type="entry name" value="MFS_Transporters"/>
</dbReference>
<feature type="transmembrane region" description="Helical" evidence="8">
    <location>
        <begin position="247"/>
        <end position="268"/>
    </location>
</feature>
<feature type="domain" description="Major facilitator superfamily (MFS) profile" evidence="9">
    <location>
        <begin position="14"/>
        <end position="399"/>
    </location>
</feature>
<dbReference type="Gene3D" id="1.20.1250.20">
    <property type="entry name" value="MFS general substrate transporter like domains"/>
    <property type="match status" value="2"/>
</dbReference>
<dbReference type="InterPro" id="IPR036259">
    <property type="entry name" value="MFS_trans_sf"/>
</dbReference>
<organism evidence="10 11">
    <name type="scientific">Streptomyces brasiliscabiei</name>
    <dbReference type="NCBI Taxonomy" id="2736302"/>
    <lineage>
        <taxon>Bacteria</taxon>
        <taxon>Bacillati</taxon>
        <taxon>Actinomycetota</taxon>
        <taxon>Actinomycetes</taxon>
        <taxon>Kitasatosporales</taxon>
        <taxon>Streptomycetaceae</taxon>
        <taxon>Streptomyces</taxon>
    </lineage>
</organism>
<evidence type="ECO:0000256" key="6">
    <source>
        <dbReference type="ARBA" id="ARBA00023136"/>
    </source>
</evidence>
<name>A0ABU8GEV8_9ACTN</name>
<evidence type="ECO:0000259" key="9">
    <source>
        <dbReference type="PROSITE" id="PS50850"/>
    </source>
</evidence>
<comment type="caution">
    <text evidence="10">The sequence shown here is derived from an EMBL/GenBank/DDBJ whole genome shotgun (WGS) entry which is preliminary data.</text>
</comment>
<feature type="transmembrane region" description="Helical" evidence="8">
    <location>
        <begin position="375"/>
        <end position="395"/>
    </location>
</feature>
<dbReference type="SUPFAM" id="SSF103473">
    <property type="entry name" value="MFS general substrate transporter"/>
    <property type="match status" value="1"/>
</dbReference>
<dbReference type="InterPro" id="IPR011701">
    <property type="entry name" value="MFS"/>
</dbReference>
<evidence type="ECO:0000256" key="5">
    <source>
        <dbReference type="ARBA" id="ARBA00022989"/>
    </source>
</evidence>
<accession>A0ABU8GEV8</accession>
<feature type="transmembrane region" description="Helical" evidence="8">
    <location>
        <begin position="139"/>
        <end position="162"/>
    </location>
</feature>
<gene>
    <name evidence="10" type="ORF">WB403_21410</name>
</gene>
<dbReference type="PANTHER" id="PTHR23517">
    <property type="entry name" value="RESISTANCE PROTEIN MDTM, PUTATIVE-RELATED-RELATED"/>
    <property type="match status" value="1"/>
</dbReference>
<feature type="transmembrane region" description="Helical" evidence="8">
    <location>
        <begin position="346"/>
        <end position="369"/>
    </location>
</feature>
<feature type="transmembrane region" description="Helical" evidence="8">
    <location>
        <begin position="219"/>
        <end position="241"/>
    </location>
</feature>
<keyword evidence="6 8" id="KW-0472">Membrane</keyword>
<evidence type="ECO:0000256" key="7">
    <source>
        <dbReference type="SAM" id="MobiDB-lite"/>
    </source>
</evidence>
<reference evidence="10 11" key="1">
    <citation type="submission" date="2024-03" db="EMBL/GenBank/DDBJ databases">
        <title>First Report of Pectobacterium brasiliscabiei causing potato scab in china.</title>
        <authorList>
            <person name="Handique U."/>
        </authorList>
    </citation>
    <scope>NUCLEOTIDE SEQUENCE [LARGE SCALE GENOMIC DNA]</scope>
    <source>
        <strain evidence="10 11">ZRIMU1503</strain>
    </source>
</reference>
<dbReference type="InterPro" id="IPR020846">
    <property type="entry name" value="MFS_dom"/>
</dbReference>
<keyword evidence="5 8" id="KW-1133">Transmembrane helix</keyword>
<evidence type="ECO:0000313" key="11">
    <source>
        <dbReference type="Proteomes" id="UP001365781"/>
    </source>
</evidence>
<keyword evidence="11" id="KW-1185">Reference proteome</keyword>
<keyword evidence="2" id="KW-0813">Transport</keyword>
<keyword evidence="3" id="KW-1003">Cell membrane</keyword>
<dbReference type="Pfam" id="PF07690">
    <property type="entry name" value="MFS_1"/>
    <property type="match status" value="1"/>
</dbReference>
<proteinExistence type="predicted"/>
<evidence type="ECO:0000256" key="8">
    <source>
        <dbReference type="SAM" id="Phobius"/>
    </source>
</evidence>
<feature type="transmembrane region" description="Helical" evidence="8">
    <location>
        <begin position="280"/>
        <end position="304"/>
    </location>
</feature>
<comment type="subcellular location">
    <subcellularLocation>
        <location evidence="1">Cell membrane</location>
        <topology evidence="1">Multi-pass membrane protein</topology>
    </subcellularLocation>
</comment>
<evidence type="ECO:0000256" key="1">
    <source>
        <dbReference type="ARBA" id="ARBA00004651"/>
    </source>
</evidence>
<feature type="region of interest" description="Disordered" evidence="7">
    <location>
        <begin position="401"/>
        <end position="449"/>
    </location>
</feature>
<dbReference type="EMBL" id="JBBAYM010000013">
    <property type="protein sequence ID" value="MEI5611722.1"/>
    <property type="molecule type" value="Genomic_DNA"/>
</dbReference>
<dbReference type="PROSITE" id="PS50850">
    <property type="entry name" value="MFS"/>
    <property type="match status" value="1"/>
</dbReference>
<dbReference type="PANTHER" id="PTHR23517:SF2">
    <property type="entry name" value="MULTIDRUG RESISTANCE PROTEIN MDTH"/>
    <property type="match status" value="1"/>
</dbReference>
<sequence>MLRQLRRALPTGPGVPAFAGATFANSVGMGIYYPFSLLFFQSVLDTSLTRIGAALTVAALLALPLLPYVGRLIDRFGPRQVLLVSTVVRASAFAGYLLVDSFWPFLVLSVPVALTMRTEQAATPALAKVLAGEEPPGRWMALSRALFNAGFGLGALAAGLTATASPEVLHGVGAGNAVCIALAALLYVALPASRPARAGTGSGTAEKARPWRSGPFRGVVAAGAGLWIIAVSVEVALPVHLVRDVGAPAWTTSVLFALNTVVLAVFQVPVAHRVERVRPAVLVAVGAVLHIALPAALAAAAHLAPTPRTVVLIAAMVIYTVGELLASQAVLTLLTALSPDERRGSYLAFNQLFIGLANAMTPLLVTSALDHGANILWWLLTGCALAVAVLMTGAVRGVPAERGPAERDAAGQDSAGQDAADGDLDRGPDDDLDRGSPPPRETPEPTVTT</sequence>
<protein>
    <submittedName>
        <fullName evidence="10">MFS transporter</fullName>
    </submittedName>
</protein>
<evidence type="ECO:0000256" key="2">
    <source>
        <dbReference type="ARBA" id="ARBA00022448"/>
    </source>
</evidence>
<dbReference type="RefSeq" id="WP_336539914.1">
    <property type="nucleotide sequence ID" value="NZ_JBBAYL010000006.1"/>
</dbReference>
<feature type="transmembrane region" description="Helical" evidence="8">
    <location>
        <begin position="310"/>
        <end position="334"/>
    </location>
</feature>
<keyword evidence="4 8" id="KW-0812">Transmembrane</keyword>